<feature type="region of interest" description="Disordered" evidence="1">
    <location>
        <begin position="155"/>
        <end position="215"/>
    </location>
</feature>
<name>A0A9P0H9W3_NEZVI</name>
<reference evidence="2" key="1">
    <citation type="submission" date="2022-01" db="EMBL/GenBank/DDBJ databases">
        <authorList>
            <person name="King R."/>
        </authorList>
    </citation>
    <scope>NUCLEOTIDE SEQUENCE</scope>
</reference>
<dbReference type="AlphaFoldDB" id="A0A9P0H9W3"/>
<evidence type="ECO:0000256" key="1">
    <source>
        <dbReference type="SAM" id="MobiDB-lite"/>
    </source>
</evidence>
<proteinExistence type="predicted"/>
<accession>A0A9P0H9W3</accession>
<feature type="compositionally biased region" description="Basic and acidic residues" evidence="1">
    <location>
        <begin position="159"/>
        <end position="168"/>
    </location>
</feature>
<dbReference type="Proteomes" id="UP001152798">
    <property type="component" value="Chromosome 4"/>
</dbReference>
<keyword evidence="3" id="KW-1185">Reference proteome</keyword>
<evidence type="ECO:0000313" key="2">
    <source>
        <dbReference type="EMBL" id="CAH1397997.1"/>
    </source>
</evidence>
<organism evidence="2 3">
    <name type="scientific">Nezara viridula</name>
    <name type="common">Southern green stink bug</name>
    <name type="synonym">Cimex viridulus</name>
    <dbReference type="NCBI Taxonomy" id="85310"/>
    <lineage>
        <taxon>Eukaryota</taxon>
        <taxon>Metazoa</taxon>
        <taxon>Ecdysozoa</taxon>
        <taxon>Arthropoda</taxon>
        <taxon>Hexapoda</taxon>
        <taxon>Insecta</taxon>
        <taxon>Pterygota</taxon>
        <taxon>Neoptera</taxon>
        <taxon>Paraneoptera</taxon>
        <taxon>Hemiptera</taxon>
        <taxon>Heteroptera</taxon>
        <taxon>Panheteroptera</taxon>
        <taxon>Pentatomomorpha</taxon>
        <taxon>Pentatomoidea</taxon>
        <taxon>Pentatomidae</taxon>
        <taxon>Pentatominae</taxon>
        <taxon>Nezara</taxon>
    </lineage>
</organism>
<feature type="compositionally biased region" description="Basic and acidic residues" evidence="1">
    <location>
        <begin position="201"/>
        <end position="215"/>
    </location>
</feature>
<feature type="compositionally biased region" description="Basic and acidic residues" evidence="1">
    <location>
        <begin position="1"/>
        <end position="10"/>
    </location>
</feature>
<protein>
    <submittedName>
        <fullName evidence="2">Uncharacterized protein</fullName>
    </submittedName>
</protein>
<evidence type="ECO:0000313" key="3">
    <source>
        <dbReference type="Proteomes" id="UP001152798"/>
    </source>
</evidence>
<feature type="region of interest" description="Disordered" evidence="1">
    <location>
        <begin position="1"/>
        <end position="23"/>
    </location>
</feature>
<sequence>MAIGHRRETRGTAPKSGAYRKRHSISIQGHRTRLLLLSSLRRQRIHSGGWTHPDIEVVVSDETDQADVNGQFMQTIEFGDPPTQQRQTRRNGCCESSSLDFGGHFNFSRSFCVLSDKRATPVWRLLIHSRGANEGDILPDSNSVRSVVVGFKESEEEGREERFKEQKQQRRRRGPRAGLERGSPPQTGMPQYNGYRWNTHKIADSEKTLTPRPDPYKWRHDLAVEQSIIPRAGRPWVLAGERRGRE</sequence>
<dbReference type="EMBL" id="OV725080">
    <property type="protein sequence ID" value="CAH1397997.1"/>
    <property type="molecule type" value="Genomic_DNA"/>
</dbReference>
<gene>
    <name evidence="2" type="ORF">NEZAVI_LOCUS7731</name>
</gene>